<dbReference type="GO" id="GO:0008270">
    <property type="term" value="F:zinc ion binding"/>
    <property type="evidence" value="ECO:0007669"/>
    <property type="project" value="TreeGrafter"/>
</dbReference>
<organism evidence="2 3">
    <name type="scientific">Peptoniphilus asaccharolyticus DSM 20463</name>
    <dbReference type="NCBI Taxonomy" id="573058"/>
    <lineage>
        <taxon>Bacteria</taxon>
        <taxon>Bacillati</taxon>
        <taxon>Bacillota</taxon>
        <taxon>Tissierellia</taxon>
        <taxon>Tissierellales</taxon>
        <taxon>Peptoniphilaceae</taxon>
        <taxon>Peptoniphilus</taxon>
    </lineage>
</organism>
<feature type="domain" description="UVR" evidence="1">
    <location>
        <begin position="130"/>
        <end position="165"/>
    </location>
</feature>
<sequence length="166" mass="19095">MLCDNCKENEAIISYTKMSGNNVEEVHLCATCAEKKMKEDLIFNQAISSQVDSFLKELFKLTGNFDKEAVKKACKKCGTTFDELEKNHLGCEECYETFSAELSSMLNSLKYTSKHKGKIPKSADSSILIRREEEELEINLAEAVEREEYEKAAIYRDRLKEIRENR</sequence>
<dbReference type="PIRSF" id="PIRSF015034">
    <property type="entry name" value="YacH"/>
    <property type="match status" value="1"/>
</dbReference>
<evidence type="ECO:0000313" key="2">
    <source>
        <dbReference type="EMBL" id="SMB81891.1"/>
    </source>
</evidence>
<dbReference type="GO" id="GO:1990169">
    <property type="term" value="P:stress response to copper ion"/>
    <property type="evidence" value="ECO:0007669"/>
    <property type="project" value="TreeGrafter"/>
</dbReference>
<reference evidence="3" key="1">
    <citation type="submission" date="2017-04" db="EMBL/GenBank/DDBJ databases">
        <authorList>
            <person name="Varghese N."/>
            <person name="Submissions S."/>
        </authorList>
    </citation>
    <scope>NUCLEOTIDE SEQUENCE [LARGE SCALE GENOMIC DNA]</scope>
    <source>
        <strain evidence="3">DSM 20463</strain>
    </source>
</reference>
<keyword evidence="3" id="KW-1185">Reference proteome</keyword>
<name>A0A1W1UM66_PEPAS</name>
<dbReference type="SUPFAM" id="SSF46600">
    <property type="entry name" value="C-terminal UvrC-binding domain of UvrB"/>
    <property type="match status" value="1"/>
</dbReference>
<dbReference type="EMBL" id="FWWR01000009">
    <property type="protein sequence ID" value="SMB81891.1"/>
    <property type="molecule type" value="Genomic_DNA"/>
</dbReference>
<dbReference type="InterPro" id="IPR001943">
    <property type="entry name" value="UVR_dom"/>
</dbReference>
<dbReference type="RefSeq" id="WP_084230077.1">
    <property type="nucleotide sequence ID" value="NZ_FWWR01000009.1"/>
</dbReference>
<dbReference type="STRING" id="573058.SAMN00017477_0391"/>
<dbReference type="PANTHER" id="PTHR38430">
    <property type="entry name" value="PROTEIN-ARGININE KINASE ACTIVATOR PROTEIN"/>
    <property type="match status" value="1"/>
</dbReference>
<evidence type="ECO:0000259" key="1">
    <source>
        <dbReference type="PROSITE" id="PS50151"/>
    </source>
</evidence>
<dbReference type="Pfam" id="PF02151">
    <property type="entry name" value="UVR"/>
    <property type="match status" value="1"/>
</dbReference>
<dbReference type="Proteomes" id="UP000192368">
    <property type="component" value="Unassembled WGS sequence"/>
</dbReference>
<keyword evidence="2" id="KW-0418">Kinase</keyword>
<dbReference type="OrthoDB" id="9788704at2"/>
<dbReference type="GO" id="GO:0016301">
    <property type="term" value="F:kinase activity"/>
    <property type="evidence" value="ECO:0007669"/>
    <property type="project" value="UniProtKB-KW"/>
</dbReference>
<gene>
    <name evidence="2" type="ORF">SAMN00017477_0391</name>
</gene>
<dbReference type="GO" id="GO:0005507">
    <property type="term" value="F:copper ion binding"/>
    <property type="evidence" value="ECO:0007669"/>
    <property type="project" value="TreeGrafter"/>
</dbReference>
<dbReference type="InterPro" id="IPR036876">
    <property type="entry name" value="UVR_dom_sf"/>
</dbReference>
<dbReference type="PROSITE" id="PS50151">
    <property type="entry name" value="UVR"/>
    <property type="match status" value="1"/>
</dbReference>
<accession>A0A1W1UM66</accession>
<protein>
    <submittedName>
        <fullName evidence="2">Protein-arginine kinase activator protein McsA</fullName>
    </submittedName>
</protein>
<dbReference type="GO" id="GO:1990170">
    <property type="term" value="P:stress response to cadmium ion"/>
    <property type="evidence" value="ECO:0007669"/>
    <property type="project" value="TreeGrafter"/>
</dbReference>
<keyword evidence="2" id="KW-0808">Transferase</keyword>
<dbReference type="GO" id="GO:0046870">
    <property type="term" value="F:cadmium ion binding"/>
    <property type="evidence" value="ECO:0007669"/>
    <property type="project" value="TreeGrafter"/>
</dbReference>
<dbReference type="InterPro" id="IPR025542">
    <property type="entry name" value="YacH"/>
</dbReference>
<evidence type="ECO:0000313" key="3">
    <source>
        <dbReference type="Proteomes" id="UP000192368"/>
    </source>
</evidence>
<proteinExistence type="predicted"/>
<dbReference type="AlphaFoldDB" id="A0A1W1UM66"/>
<dbReference type="PANTHER" id="PTHR38430:SF1">
    <property type="entry name" value="PROTEIN-ARGININE KINASE ACTIVATOR PROTEIN"/>
    <property type="match status" value="1"/>
</dbReference>
<dbReference type="GO" id="GO:0050897">
    <property type="term" value="F:cobalt ion binding"/>
    <property type="evidence" value="ECO:0007669"/>
    <property type="project" value="TreeGrafter"/>
</dbReference>